<name>A0A5R9IEH7_9GAMM</name>
<evidence type="ECO:0000313" key="1">
    <source>
        <dbReference type="EMBL" id="TLU61995.1"/>
    </source>
</evidence>
<organism evidence="1 2">
    <name type="scientific">Thalassotalea litorea</name>
    <dbReference type="NCBI Taxonomy" id="2020715"/>
    <lineage>
        <taxon>Bacteria</taxon>
        <taxon>Pseudomonadati</taxon>
        <taxon>Pseudomonadota</taxon>
        <taxon>Gammaproteobacteria</taxon>
        <taxon>Alteromonadales</taxon>
        <taxon>Colwelliaceae</taxon>
        <taxon>Thalassotalea</taxon>
    </lineage>
</organism>
<gene>
    <name evidence="1" type="ORF">FE810_13135</name>
</gene>
<reference evidence="1 2" key="1">
    <citation type="submission" date="2019-05" db="EMBL/GenBank/DDBJ databases">
        <title>Genome sequences of Thalassotalea litorea 1K03283.</title>
        <authorList>
            <person name="Zhang D."/>
        </authorList>
    </citation>
    <scope>NUCLEOTIDE SEQUENCE [LARGE SCALE GENOMIC DNA]</scope>
    <source>
        <strain evidence="1 2">MCCC 1K03283</strain>
    </source>
</reference>
<sequence length="101" mass="11232">MMSKNQKLLVGLLIALVFVTIGGVYLKIAKDEIFYLCGNFSAGVDKSSVIRQLETANLSNYKHTNHDQGSNIVLSSKLFFVTNQCIIELDTRDKVVSATYQ</sequence>
<dbReference type="Proteomes" id="UP000307790">
    <property type="component" value="Unassembled WGS sequence"/>
</dbReference>
<keyword evidence="2" id="KW-1185">Reference proteome</keyword>
<dbReference type="AlphaFoldDB" id="A0A5R9IEH7"/>
<protein>
    <submittedName>
        <fullName evidence="1">Uncharacterized protein</fullName>
    </submittedName>
</protein>
<dbReference type="RefSeq" id="WP_138320528.1">
    <property type="nucleotide sequence ID" value="NZ_VCBC01000013.1"/>
</dbReference>
<proteinExistence type="predicted"/>
<dbReference type="EMBL" id="VCBC01000013">
    <property type="protein sequence ID" value="TLU61995.1"/>
    <property type="molecule type" value="Genomic_DNA"/>
</dbReference>
<comment type="caution">
    <text evidence="1">The sequence shown here is derived from an EMBL/GenBank/DDBJ whole genome shotgun (WGS) entry which is preliminary data.</text>
</comment>
<evidence type="ECO:0000313" key="2">
    <source>
        <dbReference type="Proteomes" id="UP000307790"/>
    </source>
</evidence>
<dbReference type="OrthoDB" id="6332464at2"/>
<accession>A0A5R9IEH7</accession>